<feature type="non-terminal residue" evidence="2">
    <location>
        <position position="128"/>
    </location>
</feature>
<comment type="caution">
    <text evidence="2">The sequence shown here is derived from an EMBL/GenBank/DDBJ whole genome shotgun (WGS) entry which is preliminary data.</text>
</comment>
<feature type="compositionally biased region" description="Polar residues" evidence="1">
    <location>
        <begin position="82"/>
        <end position="99"/>
    </location>
</feature>
<dbReference type="EMBL" id="JANEYG010000010">
    <property type="protein sequence ID" value="KAJ8921391.1"/>
    <property type="molecule type" value="Genomic_DNA"/>
</dbReference>
<reference evidence="2 3" key="1">
    <citation type="journal article" date="2023" name="Insect Mol. Biol.">
        <title>Genome sequencing provides insights into the evolution of gene families encoding plant cell wall-degrading enzymes in longhorned beetles.</title>
        <authorList>
            <person name="Shin N.R."/>
            <person name="Okamura Y."/>
            <person name="Kirsch R."/>
            <person name="Pauchet Y."/>
        </authorList>
    </citation>
    <scope>NUCLEOTIDE SEQUENCE [LARGE SCALE GENOMIC DNA]</scope>
    <source>
        <strain evidence="2">EAD_L_NR</strain>
    </source>
</reference>
<organism evidence="2 3">
    <name type="scientific">Exocentrus adspersus</name>
    <dbReference type="NCBI Taxonomy" id="1586481"/>
    <lineage>
        <taxon>Eukaryota</taxon>
        <taxon>Metazoa</taxon>
        <taxon>Ecdysozoa</taxon>
        <taxon>Arthropoda</taxon>
        <taxon>Hexapoda</taxon>
        <taxon>Insecta</taxon>
        <taxon>Pterygota</taxon>
        <taxon>Neoptera</taxon>
        <taxon>Endopterygota</taxon>
        <taxon>Coleoptera</taxon>
        <taxon>Polyphaga</taxon>
        <taxon>Cucujiformia</taxon>
        <taxon>Chrysomeloidea</taxon>
        <taxon>Cerambycidae</taxon>
        <taxon>Lamiinae</taxon>
        <taxon>Acanthocinini</taxon>
        <taxon>Exocentrus</taxon>
    </lineage>
</organism>
<evidence type="ECO:0000313" key="3">
    <source>
        <dbReference type="Proteomes" id="UP001159042"/>
    </source>
</evidence>
<evidence type="ECO:0000313" key="2">
    <source>
        <dbReference type="EMBL" id="KAJ8921391.1"/>
    </source>
</evidence>
<sequence length="128" mass="14280">YKPLSPVDLEHIVNGSLGSNRELFLGSRHRIRGPSKYFSDDLLLENDNTLSGQALQDQESESQRSEAESSNVETAPLVSDNVPETASKTDTSSITTNTPKKVVPNLKQVHRPKRRRTIPQTYSSFIVE</sequence>
<gene>
    <name evidence="2" type="ORF">NQ315_003007</name>
</gene>
<name>A0AAV8W410_9CUCU</name>
<feature type="compositionally biased region" description="Polar residues" evidence="1">
    <location>
        <begin position="118"/>
        <end position="128"/>
    </location>
</feature>
<feature type="region of interest" description="Disordered" evidence="1">
    <location>
        <begin position="49"/>
        <end position="128"/>
    </location>
</feature>
<proteinExistence type="predicted"/>
<keyword evidence="3" id="KW-1185">Reference proteome</keyword>
<accession>A0AAV8W410</accession>
<feature type="compositionally biased region" description="Basic residues" evidence="1">
    <location>
        <begin position="108"/>
        <end position="117"/>
    </location>
</feature>
<feature type="non-terminal residue" evidence="2">
    <location>
        <position position="1"/>
    </location>
</feature>
<protein>
    <submittedName>
        <fullName evidence="2">Uncharacterized protein</fullName>
    </submittedName>
</protein>
<dbReference type="Proteomes" id="UP001159042">
    <property type="component" value="Unassembled WGS sequence"/>
</dbReference>
<evidence type="ECO:0000256" key="1">
    <source>
        <dbReference type="SAM" id="MobiDB-lite"/>
    </source>
</evidence>
<dbReference type="AlphaFoldDB" id="A0AAV8W410"/>